<proteinExistence type="predicted"/>
<sequence length="406" mass="46451">PCTDPLNWNLYASYEGDLYIPFHDYVQAEWICKLDVAFPKFLQLPRELQSRILRFCNSATLFQLMHVSSATRDEARKLFWSDPGSRYVVDGAWLEAGGYSGHTLDDVAVLTLIKHVEVDFAAGSFVNWVWDGGESQWVEGPPADTADRMADTFWQTFQRRLPCATNVVLKSVHIESGGAAPAGLTMLAERCPAGIRVSVSSLQKVAGCRLLLRKILWQPVWHDRSQPATWKLVDVEDTAQSIVPPAKTFRGPVGAFLCIDHHSRRIGYLYMGISVLRIQAMEAYYTQNPQAPIVCPVPECDLRFETPRAWAVHASDARHITCYKFPTETLERLFSEHEARLARINLQNADRGMALQREWGEEGSEQRRKREDEFLHQLQHDQEYAQATPPRESRIWCRYQIQMNNE</sequence>
<dbReference type="RefSeq" id="XP_033652124.1">
    <property type="nucleotide sequence ID" value="XM_033794883.1"/>
</dbReference>
<dbReference type="GeneID" id="54548058"/>
<dbReference type="OrthoDB" id="5397557at2759"/>
<accession>A0A6A6JE89</accession>
<gene>
    <name evidence="1" type="ORF">EI97DRAFT_354317</name>
</gene>
<keyword evidence="2" id="KW-1185">Reference proteome</keyword>
<reference evidence="1" key="1">
    <citation type="journal article" date="2020" name="Stud. Mycol.">
        <title>101 Dothideomycetes genomes: a test case for predicting lifestyles and emergence of pathogens.</title>
        <authorList>
            <person name="Haridas S."/>
            <person name="Albert R."/>
            <person name="Binder M."/>
            <person name="Bloem J."/>
            <person name="Labutti K."/>
            <person name="Salamov A."/>
            <person name="Andreopoulos B."/>
            <person name="Baker S."/>
            <person name="Barry K."/>
            <person name="Bills G."/>
            <person name="Bluhm B."/>
            <person name="Cannon C."/>
            <person name="Castanera R."/>
            <person name="Culley D."/>
            <person name="Daum C."/>
            <person name="Ezra D."/>
            <person name="Gonzalez J."/>
            <person name="Henrissat B."/>
            <person name="Kuo A."/>
            <person name="Liang C."/>
            <person name="Lipzen A."/>
            <person name="Lutzoni F."/>
            <person name="Magnuson J."/>
            <person name="Mondo S."/>
            <person name="Nolan M."/>
            <person name="Ohm R."/>
            <person name="Pangilinan J."/>
            <person name="Park H.-J."/>
            <person name="Ramirez L."/>
            <person name="Alfaro M."/>
            <person name="Sun H."/>
            <person name="Tritt A."/>
            <person name="Yoshinaga Y."/>
            <person name="Zwiers L.-H."/>
            <person name="Turgeon B."/>
            <person name="Goodwin S."/>
            <person name="Spatafora J."/>
            <person name="Crous P."/>
            <person name="Grigoriev I."/>
        </authorList>
    </citation>
    <scope>NUCLEOTIDE SEQUENCE</scope>
    <source>
        <strain evidence="1">CBS 379.55</strain>
    </source>
</reference>
<dbReference type="Proteomes" id="UP000800097">
    <property type="component" value="Unassembled WGS sequence"/>
</dbReference>
<feature type="non-terminal residue" evidence="1">
    <location>
        <position position="1"/>
    </location>
</feature>
<protein>
    <recommendedName>
        <fullName evidence="3">F-box domain-containing protein</fullName>
    </recommendedName>
</protein>
<dbReference type="EMBL" id="ML986502">
    <property type="protein sequence ID" value="KAF2274585.1"/>
    <property type="molecule type" value="Genomic_DNA"/>
</dbReference>
<evidence type="ECO:0000313" key="1">
    <source>
        <dbReference type="EMBL" id="KAF2274585.1"/>
    </source>
</evidence>
<evidence type="ECO:0000313" key="2">
    <source>
        <dbReference type="Proteomes" id="UP000800097"/>
    </source>
</evidence>
<evidence type="ECO:0008006" key="3">
    <source>
        <dbReference type="Google" id="ProtNLM"/>
    </source>
</evidence>
<name>A0A6A6JE89_WESOR</name>
<organism evidence="1 2">
    <name type="scientific">Westerdykella ornata</name>
    <dbReference type="NCBI Taxonomy" id="318751"/>
    <lineage>
        <taxon>Eukaryota</taxon>
        <taxon>Fungi</taxon>
        <taxon>Dikarya</taxon>
        <taxon>Ascomycota</taxon>
        <taxon>Pezizomycotina</taxon>
        <taxon>Dothideomycetes</taxon>
        <taxon>Pleosporomycetidae</taxon>
        <taxon>Pleosporales</taxon>
        <taxon>Sporormiaceae</taxon>
        <taxon>Westerdykella</taxon>
    </lineage>
</organism>
<dbReference type="AlphaFoldDB" id="A0A6A6JE89"/>
<feature type="non-terminal residue" evidence="1">
    <location>
        <position position="406"/>
    </location>
</feature>